<evidence type="ECO:0000256" key="1">
    <source>
        <dbReference type="ARBA" id="ARBA00023186"/>
    </source>
</evidence>
<dbReference type="Gene3D" id="1.10.287.370">
    <property type="match status" value="1"/>
</dbReference>
<dbReference type="EMBL" id="CP002098">
    <property type="protein sequence ID" value="ADM28217.1"/>
    <property type="molecule type" value="Genomic_DNA"/>
</dbReference>
<dbReference type="InterPro" id="IPR004127">
    <property type="entry name" value="Prefoldin_subunit_alpha"/>
</dbReference>
<keyword evidence="1" id="KW-0143">Chaperone</keyword>
<dbReference type="Pfam" id="PF02996">
    <property type="entry name" value="Prefoldin"/>
    <property type="match status" value="1"/>
</dbReference>
<dbReference type="BioCyc" id="IAGG583356:GHAH-1403-MONOMER"/>
<proteinExistence type="predicted"/>
<name>E0SQG1_IGNAA</name>
<organism evidence="3 4">
    <name type="scientific">Ignisphaera aggregans (strain DSM 17230 / JCM 13409 / AQ1.S1)</name>
    <dbReference type="NCBI Taxonomy" id="583356"/>
    <lineage>
        <taxon>Archaea</taxon>
        <taxon>Thermoproteota</taxon>
        <taxon>Thermoprotei</taxon>
        <taxon>Desulfurococcales</taxon>
        <taxon>Desulfurococcaceae</taxon>
        <taxon>Ignisphaera</taxon>
    </lineage>
</organism>
<reference evidence="3 4" key="1">
    <citation type="journal article" date="2010" name="Stand. Genomic Sci.">
        <title>Complete genome sequence of Ignisphaera aggregans type strain (AQ1.S1).</title>
        <authorList>
            <person name="Goker M."/>
            <person name="Held B."/>
            <person name="Lapidus A."/>
            <person name="Nolan M."/>
            <person name="Spring S."/>
            <person name="Yasawong M."/>
            <person name="Lucas S."/>
            <person name="Glavina Del Rio T."/>
            <person name="Tice H."/>
            <person name="Cheng J.F."/>
            <person name="Goodwin L."/>
            <person name="Tapia R."/>
            <person name="Pitluck S."/>
            <person name="Liolios K."/>
            <person name="Ivanova N."/>
            <person name="Mavromatis K."/>
            <person name="Mikhailova N."/>
            <person name="Pati A."/>
            <person name="Chen A."/>
            <person name="Palaniappan K."/>
            <person name="Brambilla E."/>
            <person name="Land M."/>
            <person name="Hauser L."/>
            <person name="Chang Y.J."/>
            <person name="Jeffries C.D."/>
            <person name="Brettin T."/>
            <person name="Detter J.C."/>
            <person name="Han C."/>
            <person name="Rohde M."/>
            <person name="Sikorski J."/>
            <person name="Woyke T."/>
            <person name="Bristow J."/>
            <person name="Eisen J.A."/>
            <person name="Markowitz V."/>
            <person name="Hugenholtz P."/>
            <person name="Kyrpides N.C."/>
            <person name="Klenk H.P."/>
        </authorList>
    </citation>
    <scope>NUCLEOTIDE SEQUENCE [LARGE SCALE GENOMIC DNA]</scope>
    <source>
        <strain evidence="4">DSM 17230 / JCM 13409 / AQ1.S1</strain>
    </source>
</reference>
<evidence type="ECO:0000313" key="3">
    <source>
        <dbReference type="EMBL" id="ADM28217.1"/>
    </source>
</evidence>
<feature type="coiled-coil region" evidence="2">
    <location>
        <begin position="6"/>
        <end position="33"/>
    </location>
</feature>
<dbReference type="InterPro" id="IPR009053">
    <property type="entry name" value="Prefoldin"/>
</dbReference>
<evidence type="ECO:0000256" key="2">
    <source>
        <dbReference type="SAM" id="Coils"/>
    </source>
</evidence>
<sequence length="153" mass="17785">MSQPSEENIEEIAQQLILQLNELRNAIQLVQGRSLAISSELQEIRLAYETLSTIRKFSQSNVLASLDRQGYVFVKMHLAESDRAIVRISRDLYALLPIENAMNILSMYEKDLISELRETEAELKKLNELYEQLQKKLQEYLAILSQKERTTKK</sequence>
<keyword evidence="2" id="KW-0175">Coiled coil</keyword>
<dbReference type="KEGG" id="iag:Igag_1414"/>
<evidence type="ECO:0000313" key="4">
    <source>
        <dbReference type="Proteomes" id="UP000001304"/>
    </source>
</evidence>
<dbReference type="STRING" id="583356.Igag_1414"/>
<evidence type="ECO:0008006" key="5">
    <source>
        <dbReference type="Google" id="ProtNLM"/>
    </source>
</evidence>
<dbReference type="HOGENOM" id="CLU_1709103_0_0_2"/>
<dbReference type="AlphaFoldDB" id="E0SQG1"/>
<dbReference type="Proteomes" id="UP000001304">
    <property type="component" value="Chromosome"/>
</dbReference>
<feature type="coiled-coil region" evidence="2">
    <location>
        <begin position="109"/>
        <end position="150"/>
    </location>
</feature>
<dbReference type="SUPFAM" id="SSF46579">
    <property type="entry name" value="Prefoldin"/>
    <property type="match status" value="1"/>
</dbReference>
<gene>
    <name evidence="3" type="ordered locus">Igag_1414</name>
</gene>
<keyword evidence="4" id="KW-1185">Reference proteome</keyword>
<accession>E0SQG1</accession>
<protein>
    <recommendedName>
        <fullName evidence="5">Prefoldin subunit alpha</fullName>
    </recommendedName>
</protein>